<dbReference type="EnsemblMetazoa" id="BGLB027454-RA">
    <property type="protein sequence ID" value="BGLB027454-PA"/>
    <property type="gene ID" value="BGLB027454"/>
</dbReference>
<dbReference type="KEGG" id="bgt:106075746"/>
<dbReference type="STRING" id="6526.A0A2C9L660"/>
<dbReference type="VEuPathDB" id="VectorBase:BGLB027454"/>
<organism evidence="1 2">
    <name type="scientific">Biomphalaria glabrata</name>
    <name type="common">Bloodfluke planorb</name>
    <name type="synonym">Freshwater snail</name>
    <dbReference type="NCBI Taxonomy" id="6526"/>
    <lineage>
        <taxon>Eukaryota</taxon>
        <taxon>Metazoa</taxon>
        <taxon>Spiralia</taxon>
        <taxon>Lophotrochozoa</taxon>
        <taxon>Mollusca</taxon>
        <taxon>Gastropoda</taxon>
        <taxon>Heterobranchia</taxon>
        <taxon>Euthyneura</taxon>
        <taxon>Panpulmonata</taxon>
        <taxon>Hygrophila</taxon>
        <taxon>Lymnaeoidea</taxon>
        <taxon>Planorbidae</taxon>
        <taxon>Biomphalaria</taxon>
    </lineage>
</organism>
<dbReference type="OrthoDB" id="412876at2759"/>
<evidence type="ECO:0000313" key="2">
    <source>
        <dbReference type="Proteomes" id="UP000076420"/>
    </source>
</evidence>
<gene>
    <name evidence="1" type="primary">106075746</name>
</gene>
<name>A0A2C9L660_BIOGL</name>
<dbReference type="Gene3D" id="2.70.160.11">
    <property type="entry name" value="Hnrnp arginine n-methyltransferase1"/>
    <property type="match status" value="1"/>
</dbReference>
<dbReference type="Proteomes" id="UP000076420">
    <property type="component" value="Unassembled WGS sequence"/>
</dbReference>
<protein>
    <submittedName>
        <fullName evidence="1">Uncharacterized protein</fullName>
    </submittedName>
</protein>
<sequence length="80" mass="9195">MHSRDGVLNGLALWAEYKFGQDVLSTGLLYDDQSHVPKWDKFSKQGVILYHNAKAVKKDIKLNMFVTFNPENGDFCFKVE</sequence>
<proteinExistence type="predicted"/>
<reference evidence="1" key="1">
    <citation type="submission" date="2020-05" db="UniProtKB">
        <authorList>
            <consortium name="EnsemblMetazoa"/>
        </authorList>
    </citation>
    <scope>IDENTIFICATION</scope>
    <source>
        <strain evidence="1">BB02</strain>
    </source>
</reference>
<dbReference type="AlphaFoldDB" id="A0A2C9L660"/>
<dbReference type="VEuPathDB" id="VectorBase:BGLAX_031533"/>
<evidence type="ECO:0000313" key="1">
    <source>
        <dbReference type="EnsemblMetazoa" id="BGLB027454-PA"/>
    </source>
</evidence>
<accession>A0A2C9L660</accession>